<dbReference type="CDD" id="cd10747">
    <property type="entry name" value="DnaJ_C"/>
    <property type="match status" value="1"/>
</dbReference>
<dbReference type="InterPro" id="IPR002939">
    <property type="entry name" value="DnaJ_C"/>
</dbReference>
<dbReference type="InterPro" id="IPR008971">
    <property type="entry name" value="HSP40/DnaJ_pept-bd"/>
</dbReference>
<dbReference type="SMART" id="SM00271">
    <property type="entry name" value="DnaJ"/>
    <property type="match status" value="1"/>
</dbReference>
<dbReference type="SUPFAM" id="SSF46565">
    <property type="entry name" value="Chaperone J-domain"/>
    <property type="match status" value="1"/>
</dbReference>
<dbReference type="Pfam" id="PF00226">
    <property type="entry name" value="DnaJ"/>
    <property type="match status" value="1"/>
</dbReference>
<dbReference type="AlphaFoldDB" id="A0A5R9J461"/>
<feature type="domain" description="J" evidence="3">
    <location>
        <begin position="4"/>
        <end position="69"/>
    </location>
</feature>
<keyword evidence="1" id="KW-0143">Chaperone</keyword>
<comment type="caution">
    <text evidence="4">The sequence shown here is derived from an EMBL/GenBank/DDBJ whole genome shotgun (WGS) entry which is preliminary data.</text>
</comment>
<evidence type="ECO:0000256" key="2">
    <source>
        <dbReference type="SAM" id="MobiDB-lite"/>
    </source>
</evidence>
<organism evidence="4 5">
    <name type="scientific">Lichenicoccus roseus</name>
    <dbReference type="NCBI Taxonomy" id="2683649"/>
    <lineage>
        <taxon>Bacteria</taxon>
        <taxon>Pseudomonadati</taxon>
        <taxon>Pseudomonadota</taxon>
        <taxon>Alphaproteobacteria</taxon>
        <taxon>Acetobacterales</taxon>
        <taxon>Acetobacteraceae</taxon>
        <taxon>Lichenicoccus</taxon>
    </lineage>
</organism>
<dbReference type="PROSITE" id="PS00636">
    <property type="entry name" value="DNAJ_1"/>
    <property type="match status" value="1"/>
</dbReference>
<dbReference type="GO" id="GO:0042026">
    <property type="term" value="P:protein refolding"/>
    <property type="evidence" value="ECO:0007669"/>
    <property type="project" value="TreeGrafter"/>
</dbReference>
<dbReference type="InterPro" id="IPR001623">
    <property type="entry name" value="DnaJ_domain"/>
</dbReference>
<dbReference type="EMBL" id="VCDI01000005">
    <property type="protein sequence ID" value="TLU71653.1"/>
    <property type="molecule type" value="Genomic_DNA"/>
</dbReference>
<name>A0A5R9J461_9PROT</name>
<protein>
    <submittedName>
        <fullName evidence="4">J domain-containing protein</fullName>
    </submittedName>
</protein>
<dbReference type="CDD" id="cd06257">
    <property type="entry name" value="DnaJ"/>
    <property type="match status" value="1"/>
</dbReference>
<accession>A0A5R9J461</accession>
<evidence type="ECO:0000313" key="5">
    <source>
        <dbReference type="Proteomes" id="UP000305654"/>
    </source>
</evidence>
<dbReference type="PANTHER" id="PTHR43096">
    <property type="entry name" value="DNAJ HOMOLOG 1, MITOCHONDRIAL-RELATED"/>
    <property type="match status" value="1"/>
</dbReference>
<dbReference type="PANTHER" id="PTHR43096:SF52">
    <property type="entry name" value="DNAJ HOMOLOG 1, MITOCHONDRIAL-RELATED"/>
    <property type="match status" value="1"/>
</dbReference>
<sequence>MADDPYTTLGVARDADADAIRKAYRTLARKHHPDLNPGDKAAEERFKAVSAANDLLSDKDKRARYDRGEIDETGQERHQPRGPGPGEQGRQRRYRDYAESDAGRRYGAAGAGAGAAGWGEEDLGDIFGEFFRHGGGAASGPARGRDETYALDVAFVDTIAGATRRLTLPDGRTLDVRIPPGIEDGTTLRLRGRGGAGREGGPDGDALIEIRVLPHALFRRVGRDVHLDLPVTLKEAVLGSKVPVPTPSGTVSLSVPPDSDTGRQLRLRGKGVAAHGGHPAGDLYVTLRLHVGAVDDSLRDFLRGWTPPAGVDPRADLEGAA</sequence>
<feature type="region of interest" description="Disordered" evidence="2">
    <location>
        <begin position="28"/>
        <end position="94"/>
    </location>
</feature>
<dbReference type="PROSITE" id="PS50076">
    <property type="entry name" value="DNAJ_2"/>
    <property type="match status" value="1"/>
</dbReference>
<dbReference type="Pfam" id="PF01556">
    <property type="entry name" value="DnaJ_C"/>
    <property type="match status" value="1"/>
</dbReference>
<dbReference type="Gene3D" id="2.60.260.20">
    <property type="entry name" value="Urease metallochaperone UreE, N-terminal domain"/>
    <property type="match status" value="2"/>
</dbReference>
<proteinExistence type="predicted"/>
<dbReference type="GO" id="GO:0005737">
    <property type="term" value="C:cytoplasm"/>
    <property type="evidence" value="ECO:0007669"/>
    <property type="project" value="TreeGrafter"/>
</dbReference>
<reference evidence="4 5" key="1">
    <citation type="submission" date="2019-05" db="EMBL/GenBank/DDBJ databases">
        <authorList>
            <person name="Pankratov T."/>
            <person name="Grouzdev D."/>
        </authorList>
    </citation>
    <scope>NUCLEOTIDE SEQUENCE [LARGE SCALE GENOMIC DNA]</scope>
    <source>
        <strain evidence="4 5">KEBCLARHB70R</strain>
    </source>
</reference>
<feature type="compositionally biased region" description="Basic and acidic residues" evidence="2">
    <location>
        <begin position="56"/>
        <end position="79"/>
    </location>
</feature>
<dbReference type="RefSeq" id="WP_138326723.1">
    <property type="nucleotide sequence ID" value="NZ_VCDI01000005.1"/>
</dbReference>
<dbReference type="OrthoDB" id="9779889at2"/>
<dbReference type="InterPro" id="IPR018253">
    <property type="entry name" value="DnaJ_domain_CS"/>
</dbReference>
<gene>
    <name evidence="4" type="ORF">FE263_14355</name>
</gene>
<evidence type="ECO:0000259" key="3">
    <source>
        <dbReference type="PROSITE" id="PS50076"/>
    </source>
</evidence>
<evidence type="ECO:0000313" key="4">
    <source>
        <dbReference type="EMBL" id="TLU71653.1"/>
    </source>
</evidence>
<evidence type="ECO:0000256" key="1">
    <source>
        <dbReference type="ARBA" id="ARBA00023186"/>
    </source>
</evidence>
<keyword evidence="5" id="KW-1185">Reference proteome</keyword>
<dbReference type="Gene3D" id="1.10.287.110">
    <property type="entry name" value="DnaJ domain"/>
    <property type="match status" value="1"/>
</dbReference>
<dbReference type="Proteomes" id="UP000305654">
    <property type="component" value="Unassembled WGS sequence"/>
</dbReference>
<dbReference type="GO" id="GO:0051082">
    <property type="term" value="F:unfolded protein binding"/>
    <property type="evidence" value="ECO:0007669"/>
    <property type="project" value="InterPro"/>
</dbReference>
<dbReference type="PRINTS" id="PR00625">
    <property type="entry name" value="JDOMAIN"/>
</dbReference>
<dbReference type="SUPFAM" id="SSF49493">
    <property type="entry name" value="HSP40/DnaJ peptide-binding domain"/>
    <property type="match status" value="2"/>
</dbReference>
<dbReference type="InterPro" id="IPR036869">
    <property type="entry name" value="J_dom_sf"/>
</dbReference>